<evidence type="ECO:0008006" key="2">
    <source>
        <dbReference type="Google" id="ProtNLM"/>
    </source>
</evidence>
<dbReference type="InterPro" id="IPR029063">
    <property type="entry name" value="SAM-dependent_MTases_sf"/>
</dbReference>
<organism evidence="1">
    <name type="scientific">viral metagenome</name>
    <dbReference type="NCBI Taxonomy" id="1070528"/>
    <lineage>
        <taxon>unclassified sequences</taxon>
        <taxon>metagenomes</taxon>
        <taxon>organismal metagenomes</taxon>
    </lineage>
</organism>
<dbReference type="Gene3D" id="3.40.50.150">
    <property type="entry name" value="Vaccinia Virus protein VP39"/>
    <property type="match status" value="1"/>
</dbReference>
<dbReference type="SUPFAM" id="SSF53335">
    <property type="entry name" value="S-adenosyl-L-methionine-dependent methyltransferases"/>
    <property type="match status" value="1"/>
</dbReference>
<reference evidence="1" key="1">
    <citation type="journal article" date="2020" name="Nature">
        <title>Giant virus diversity and host interactions through global metagenomics.</title>
        <authorList>
            <person name="Schulz F."/>
            <person name="Roux S."/>
            <person name="Paez-Espino D."/>
            <person name="Jungbluth S."/>
            <person name="Walsh D.A."/>
            <person name="Denef V.J."/>
            <person name="McMahon K.D."/>
            <person name="Konstantinidis K.T."/>
            <person name="Eloe-Fadrosh E.A."/>
            <person name="Kyrpides N.C."/>
            <person name="Woyke T."/>
        </authorList>
    </citation>
    <scope>NUCLEOTIDE SEQUENCE</scope>
    <source>
        <strain evidence="1">GVMAG-M-3300023184-50</strain>
    </source>
</reference>
<name>A0A6C0I669_9ZZZZ</name>
<dbReference type="EMBL" id="MN740114">
    <property type="protein sequence ID" value="QHT88282.1"/>
    <property type="molecule type" value="Genomic_DNA"/>
</dbReference>
<protein>
    <recommendedName>
        <fullName evidence="2">Methyltransferase</fullName>
    </recommendedName>
</protein>
<sequence>MSTELCMLAKQYGVDKCPEINHNYTPTYHSVLNSTRSKILIFLEIGIGNIPLMAPIVGKSYKPGASLRMWRDYFPNASVIGCDIDKTVLFNDEHRIKTFFADQSSKVSLQNLIETDIKPPNNMVDIILDDGSHIKEHQILSFKTLWKYVKSGGFYIIEDVWKTHLDEFASLPGIFGFSDGEVIAKFNDKSDMQGLIIYKKTN</sequence>
<evidence type="ECO:0000313" key="1">
    <source>
        <dbReference type="EMBL" id="QHT88282.1"/>
    </source>
</evidence>
<accession>A0A6C0I669</accession>
<dbReference type="AlphaFoldDB" id="A0A6C0I669"/>
<proteinExistence type="predicted"/>